<accession>A0ABX2B447</accession>
<keyword evidence="2" id="KW-0964">Secreted</keyword>
<dbReference type="Gene3D" id="2.160.20.10">
    <property type="entry name" value="Single-stranded right-handed beta-helix, Pectin lyase-like"/>
    <property type="match status" value="1"/>
</dbReference>
<keyword evidence="2" id="KW-0624">Polysaccharide degradation</keyword>
<sequence>MKQFRRLTALVLTVTCAVSIYAQHGLVGFANYSDMGLQGTTGGAGGKIVHVTNREDFTRYAGAKEPYIIILDADLKGHYDYSTNPKQKHDVISVASNKTIIGGGKGAHLDSLGLDINGQQNIIIRNLKITKADPDAIAFRNTHHVWVDHCDLSSQKQENEANDGLLDFTYGSSYLTVSWCKFHDHDKTSICCSGTRNIADYGKQRVTYHHNAFINCTQRNPRIGYGLGHIFNDYNEKNTSYAIGMFARAVVNVENCYFKNVNEAFCQMYSAAYGEHDTYWGFLKSTGNIFENTSKSTKGNSDGFDVSKYYHYDFAMDDASSMPGLISKMGCMEGIESDIIPFPGDGAIGVTKGTRISCGDIEGATGYIYKIGVTPGALNTVDPATLVLQPLTTYYWQVTVAGGKHDGKTSPVFRFTTADPKAHYPMPENGETHAALREIKGETSPCVPMSLRWRESFDAGSYTVYIGSKEDLSDATPENVVRTSYQPKGLRHGETYYWRVDVNGKDGTVIEGNTWNFKSDISKAHVGRNEVEHAVRGGLCFPERDVMAGWIVASNDSCNVGDQGPGYMSFVWAGDDGVYDFTTAYFDESSGQGWFGLYVNEERKDQWTATANNNKMVTRDTKTVELRQGDEIRLDFYTQKNMRCRTDYIDIKANTTGISNLTADNDTDAKRIYSIDGRYIGNDMRCLTKGIYIINKRKVVIP</sequence>
<dbReference type="InterPro" id="IPR045032">
    <property type="entry name" value="PEL"/>
</dbReference>
<evidence type="ECO:0000256" key="3">
    <source>
        <dbReference type="SAM" id="SignalP"/>
    </source>
</evidence>
<comment type="caution">
    <text evidence="5">The sequence shown here is derived from an EMBL/GenBank/DDBJ whole genome shotgun (WGS) entry which is preliminary data.</text>
</comment>
<keyword evidence="1 2" id="KW-0456">Lyase</keyword>
<dbReference type="PANTHER" id="PTHR31683:SF18">
    <property type="entry name" value="PECTATE LYASE 21-RELATED"/>
    <property type="match status" value="1"/>
</dbReference>
<dbReference type="InterPro" id="IPR011050">
    <property type="entry name" value="Pectin_lyase_fold/virulence"/>
</dbReference>
<dbReference type="Proteomes" id="UP000820977">
    <property type="component" value="Unassembled WGS sequence"/>
</dbReference>
<comment type="subcellular location">
    <subcellularLocation>
        <location evidence="2">Secreted</location>
    </subcellularLocation>
</comment>
<dbReference type="Pfam" id="PF00544">
    <property type="entry name" value="Pectate_lyase_4"/>
    <property type="match status" value="1"/>
</dbReference>
<dbReference type="PANTHER" id="PTHR31683">
    <property type="entry name" value="PECTATE LYASE 18-RELATED"/>
    <property type="match status" value="1"/>
</dbReference>
<name>A0ABX2B447_9BACT</name>
<comment type="similarity">
    <text evidence="2">Belongs to the polysaccharide lyase 1 family.</text>
</comment>
<feature type="domain" description="Pectate lyase" evidence="4">
    <location>
        <begin position="44"/>
        <end position="264"/>
    </location>
</feature>
<evidence type="ECO:0000256" key="2">
    <source>
        <dbReference type="RuleBase" id="RU361173"/>
    </source>
</evidence>
<feature type="chain" id="PRO_5045696902" description="Pectate lyase domain-containing protein" evidence="3">
    <location>
        <begin position="23"/>
        <end position="702"/>
    </location>
</feature>
<dbReference type="InterPro" id="IPR013783">
    <property type="entry name" value="Ig-like_fold"/>
</dbReference>
<dbReference type="SMART" id="SM00656">
    <property type="entry name" value="Amb_all"/>
    <property type="match status" value="1"/>
</dbReference>
<organism evidence="5 6">
    <name type="scientific">Xylanibacter caecicola</name>
    <dbReference type="NCBI Taxonomy" id="2736294"/>
    <lineage>
        <taxon>Bacteria</taxon>
        <taxon>Pseudomonadati</taxon>
        <taxon>Bacteroidota</taxon>
        <taxon>Bacteroidia</taxon>
        <taxon>Bacteroidales</taxon>
        <taxon>Prevotellaceae</taxon>
        <taxon>Xylanibacter</taxon>
    </lineage>
</organism>
<dbReference type="Gene3D" id="2.60.120.260">
    <property type="entry name" value="Galactose-binding domain-like"/>
    <property type="match status" value="1"/>
</dbReference>
<dbReference type="EMBL" id="JABKKJ010000043">
    <property type="protein sequence ID" value="NPE26294.1"/>
    <property type="molecule type" value="Genomic_DNA"/>
</dbReference>
<keyword evidence="6" id="KW-1185">Reference proteome</keyword>
<reference evidence="5 6" key="1">
    <citation type="submission" date="2020-05" db="EMBL/GenBank/DDBJ databases">
        <title>Distinct polysaccharide utilization as determinants for interspecies competition between intestinal Prevotella spp.</title>
        <authorList>
            <person name="Galvez E.J.C."/>
            <person name="Iljazovic A."/>
            <person name="Strowig T."/>
        </authorList>
    </citation>
    <scope>NUCLEOTIDE SEQUENCE [LARGE SCALE GENOMIC DNA]</scope>
    <source>
        <strain evidence="5 6">PCHR</strain>
    </source>
</reference>
<evidence type="ECO:0000259" key="4">
    <source>
        <dbReference type="SMART" id="SM00656"/>
    </source>
</evidence>
<dbReference type="InterPro" id="IPR012334">
    <property type="entry name" value="Pectin_lyas_fold"/>
</dbReference>
<protein>
    <recommendedName>
        <fullName evidence="4">Pectate lyase domain-containing protein</fullName>
    </recommendedName>
</protein>
<dbReference type="SUPFAM" id="SSF51126">
    <property type="entry name" value="Pectin lyase-like"/>
    <property type="match status" value="1"/>
</dbReference>
<keyword evidence="3" id="KW-0732">Signal</keyword>
<dbReference type="RefSeq" id="WP_172345733.1">
    <property type="nucleotide sequence ID" value="NZ_CASYYZ010000102.1"/>
</dbReference>
<gene>
    <name evidence="5" type="ORF">HPS54_12390</name>
</gene>
<evidence type="ECO:0000313" key="5">
    <source>
        <dbReference type="EMBL" id="NPE26294.1"/>
    </source>
</evidence>
<feature type="signal peptide" evidence="3">
    <location>
        <begin position="1"/>
        <end position="22"/>
    </location>
</feature>
<evidence type="ECO:0000256" key="1">
    <source>
        <dbReference type="ARBA" id="ARBA00023239"/>
    </source>
</evidence>
<dbReference type="Gene3D" id="2.60.40.10">
    <property type="entry name" value="Immunoglobulins"/>
    <property type="match status" value="1"/>
</dbReference>
<dbReference type="InterPro" id="IPR002022">
    <property type="entry name" value="Pec_lyase"/>
</dbReference>
<keyword evidence="2" id="KW-0119">Carbohydrate metabolism</keyword>
<proteinExistence type="inferred from homology"/>
<evidence type="ECO:0000313" key="6">
    <source>
        <dbReference type="Proteomes" id="UP000820977"/>
    </source>
</evidence>